<feature type="domain" description="MobA-like NTP transferase" evidence="2">
    <location>
        <begin position="7"/>
        <end position="159"/>
    </location>
</feature>
<proteinExistence type="predicted"/>
<organism evidence="3 4">
    <name type="scientific">Buttiauxella selenatireducens</name>
    <dbReference type="NCBI Taxonomy" id="3073902"/>
    <lineage>
        <taxon>Bacteria</taxon>
        <taxon>Pseudomonadati</taxon>
        <taxon>Pseudomonadota</taxon>
        <taxon>Gammaproteobacteria</taxon>
        <taxon>Enterobacterales</taxon>
        <taxon>Enterobacteriaceae</taxon>
        <taxon>Buttiauxella</taxon>
    </lineage>
</organism>
<dbReference type="Pfam" id="PF12804">
    <property type="entry name" value="NTP_transf_3"/>
    <property type="match status" value="1"/>
</dbReference>
<dbReference type="EMBL" id="CP133838">
    <property type="protein sequence ID" value="WMY76593.1"/>
    <property type="molecule type" value="Genomic_DNA"/>
</dbReference>
<dbReference type="CDD" id="cd04182">
    <property type="entry name" value="GT_2_like_f"/>
    <property type="match status" value="1"/>
</dbReference>
<dbReference type="Gene3D" id="3.90.550.10">
    <property type="entry name" value="Spore Coat Polysaccharide Biosynthesis Protein SpsA, Chain A"/>
    <property type="match status" value="1"/>
</dbReference>
<evidence type="ECO:0000313" key="4">
    <source>
        <dbReference type="Proteomes" id="UP001246690"/>
    </source>
</evidence>
<dbReference type="GO" id="GO:0016740">
    <property type="term" value="F:transferase activity"/>
    <property type="evidence" value="ECO:0007669"/>
    <property type="project" value="UniProtKB-KW"/>
</dbReference>
<evidence type="ECO:0000313" key="3">
    <source>
        <dbReference type="EMBL" id="WMY76593.1"/>
    </source>
</evidence>
<dbReference type="Proteomes" id="UP001246690">
    <property type="component" value="Chromosome"/>
</dbReference>
<keyword evidence="1" id="KW-0460">Magnesium</keyword>
<keyword evidence="4" id="KW-1185">Reference proteome</keyword>
<dbReference type="PANTHER" id="PTHR43777">
    <property type="entry name" value="MOLYBDENUM COFACTOR CYTIDYLYLTRANSFERASE"/>
    <property type="match status" value="1"/>
</dbReference>
<dbReference type="InterPro" id="IPR029044">
    <property type="entry name" value="Nucleotide-diphossugar_trans"/>
</dbReference>
<evidence type="ECO:0000256" key="1">
    <source>
        <dbReference type="ARBA" id="ARBA00022842"/>
    </source>
</evidence>
<evidence type="ECO:0000259" key="2">
    <source>
        <dbReference type="Pfam" id="PF12804"/>
    </source>
</evidence>
<dbReference type="RefSeq" id="WP_309879021.1">
    <property type="nucleotide sequence ID" value="NZ_CP133838.1"/>
</dbReference>
<gene>
    <name evidence="3" type="ORF">RHD99_11990</name>
</gene>
<protein>
    <submittedName>
        <fullName evidence="3">NTP transferase domain-containing protein</fullName>
    </submittedName>
</protein>
<accession>A0ABY9SGE2</accession>
<dbReference type="SUPFAM" id="SSF53448">
    <property type="entry name" value="Nucleotide-diphospho-sugar transferases"/>
    <property type="match status" value="1"/>
</dbReference>
<reference evidence="3 4" key="1">
    <citation type="submission" date="2023-09" db="EMBL/GenBank/DDBJ databases">
        <title>Buttiauxella selenatireducens sp. nov., isolated from the rhizosphere of Cardamine hupingshanesis.</title>
        <authorList>
            <person name="Zhang S."/>
            <person name="Xu Z."/>
            <person name="Wang H."/>
            <person name="Guo Y."/>
        </authorList>
    </citation>
    <scope>NUCLEOTIDE SEQUENCE [LARGE SCALE GENOMIC DNA]</scope>
    <source>
        <strain evidence="3 4">R73</strain>
    </source>
</reference>
<sequence length="198" mass="21770">MEDKPECVMLAAGLSSRMGAWKMMLPWDEGTVLDSAIEHALGFCERVILVTGHRADELHVRYGNHPGVTLAYNPDFQQGMFSSVQCGIAQTRGQHFFLALGDMPTISPAVYATLWESRGPDCCVPEFASYRGHPALLPGAMRGAILATPDNGMLKSLMQTFGRRSIAVDEPAIHEDVDTPVQYQKLAAEWCKPEKVYG</sequence>
<dbReference type="PANTHER" id="PTHR43777:SF1">
    <property type="entry name" value="MOLYBDENUM COFACTOR CYTIDYLYLTRANSFERASE"/>
    <property type="match status" value="1"/>
</dbReference>
<dbReference type="InterPro" id="IPR025877">
    <property type="entry name" value="MobA-like_NTP_Trfase"/>
</dbReference>
<name>A0ABY9SGE2_9ENTR</name>
<keyword evidence="3" id="KW-0808">Transferase</keyword>